<dbReference type="EMBL" id="MT143811">
    <property type="protein sequence ID" value="QJB02852.1"/>
    <property type="molecule type" value="Genomic_DNA"/>
</dbReference>
<reference evidence="2" key="1">
    <citation type="submission" date="2020-03" db="EMBL/GenBank/DDBJ databases">
        <title>The deep terrestrial virosphere.</title>
        <authorList>
            <person name="Holmfeldt K."/>
            <person name="Nilsson E."/>
            <person name="Simone D."/>
            <person name="Lopez-Fernandez M."/>
            <person name="Wu X."/>
            <person name="de Brujin I."/>
            <person name="Lundin D."/>
            <person name="Andersson A."/>
            <person name="Bertilsson S."/>
            <person name="Dopson M."/>
        </authorList>
    </citation>
    <scope>NUCLEOTIDE SEQUENCE</scope>
    <source>
        <strain evidence="1">MM171A00145</strain>
        <strain evidence="2">MM171B01052</strain>
    </source>
</reference>
<organism evidence="2">
    <name type="scientific">viral metagenome</name>
    <dbReference type="NCBI Taxonomy" id="1070528"/>
    <lineage>
        <taxon>unclassified sequences</taxon>
        <taxon>metagenomes</taxon>
        <taxon>organismal metagenomes</taxon>
    </lineage>
</organism>
<name>A0A6M3MDQ2_9ZZZZ</name>
<dbReference type="InterPro" id="IPR020288">
    <property type="entry name" value="Sheath_initiator"/>
</dbReference>
<accession>A0A6M3MDQ2</accession>
<evidence type="ECO:0000313" key="1">
    <source>
        <dbReference type="EMBL" id="QJB01116.1"/>
    </source>
</evidence>
<sequence length="139" mass="15568">MTIATYLDPNTWDIEERPRYATGLERIGQKVQIRVQTLLGEWVYDRTQGLDYQGWSQKKPVDAVAIGDSIRVEIESVDEVVRVVPESWTATFNAVTREVACSGRIETYEGEITLQAYPLGARTLTGNSLPYVIVMLTGA</sequence>
<protein>
    <submittedName>
        <fullName evidence="2">Uncharacterized protein</fullName>
    </submittedName>
</protein>
<gene>
    <name evidence="1" type="ORF">MM171A00145_0053</name>
    <name evidence="2" type="ORF">MM171B01052_0006</name>
</gene>
<dbReference type="AlphaFoldDB" id="A0A6M3MDQ2"/>
<dbReference type="EMBL" id="MT143705">
    <property type="protein sequence ID" value="QJB01116.1"/>
    <property type="molecule type" value="Genomic_DNA"/>
</dbReference>
<proteinExistence type="predicted"/>
<evidence type="ECO:0000313" key="2">
    <source>
        <dbReference type="EMBL" id="QJB02852.1"/>
    </source>
</evidence>
<dbReference type="Pfam" id="PF10934">
    <property type="entry name" value="Sheath_initiator"/>
    <property type="match status" value="1"/>
</dbReference>